<protein>
    <submittedName>
        <fullName evidence="2">Panthothenate kinase</fullName>
    </submittedName>
</protein>
<reference evidence="2 3" key="1">
    <citation type="submission" date="2016-10" db="EMBL/GenBank/DDBJ databases">
        <authorList>
            <person name="Varghese N."/>
            <person name="Submissions S."/>
        </authorList>
    </citation>
    <scope>NUCLEOTIDE SEQUENCE [LARGE SCALE GENOMIC DNA]</scope>
    <source>
        <strain evidence="2 3">LMG 21974</strain>
    </source>
</reference>
<dbReference type="Proteomes" id="UP000183210">
    <property type="component" value="Unassembled WGS sequence"/>
</dbReference>
<name>A0A9X8MCV8_9PSED</name>
<keyword evidence="2" id="KW-0418">Kinase</keyword>
<dbReference type="RefSeq" id="WP_074825517.1">
    <property type="nucleotide sequence ID" value="NZ_FOEV01000006.1"/>
</dbReference>
<dbReference type="EMBL" id="FOEV01000006">
    <property type="protein sequence ID" value="SEQ55565.1"/>
    <property type="molecule type" value="Genomic_DNA"/>
</dbReference>
<gene>
    <name evidence="2" type="ORF">SAMN05216409_106260</name>
</gene>
<comment type="caution">
    <text evidence="2">The sequence shown here is derived from an EMBL/GenBank/DDBJ whole genome shotgun (WGS) entry which is preliminary data.</text>
</comment>
<dbReference type="SUPFAM" id="SSF52540">
    <property type="entry name" value="P-loop containing nucleoside triphosphate hydrolases"/>
    <property type="match status" value="1"/>
</dbReference>
<dbReference type="GO" id="GO:0005524">
    <property type="term" value="F:ATP binding"/>
    <property type="evidence" value="ECO:0007669"/>
    <property type="project" value="InterPro"/>
</dbReference>
<dbReference type="NCBIfam" id="NF006743">
    <property type="entry name" value="PRK09270.1-2"/>
    <property type="match status" value="1"/>
</dbReference>
<dbReference type="InterPro" id="IPR006083">
    <property type="entry name" value="PRK/URK"/>
</dbReference>
<evidence type="ECO:0000313" key="3">
    <source>
        <dbReference type="Proteomes" id="UP000183210"/>
    </source>
</evidence>
<feature type="domain" description="Phosphoribulokinase/uridine kinase" evidence="1">
    <location>
        <begin position="33"/>
        <end position="214"/>
    </location>
</feature>
<organism evidence="2 3">
    <name type="scientific">Pseudomonas lutea</name>
    <dbReference type="NCBI Taxonomy" id="243924"/>
    <lineage>
        <taxon>Bacteria</taxon>
        <taxon>Pseudomonadati</taxon>
        <taxon>Pseudomonadota</taxon>
        <taxon>Gammaproteobacteria</taxon>
        <taxon>Pseudomonadales</taxon>
        <taxon>Pseudomonadaceae</taxon>
        <taxon>Pseudomonas</taxon>
    </lineage>
</organism>
<accession>A0A9X8MCV8</accession>
<dbReference type="GO" id="GO:0016301">
    <property type="term" value="F:kinase activity"/>
    <property type="evidence" value="ECO:0007669"/>
    <property type="project" value="UniProtKB-KW"/>
</dbReference>
<dbReference type="AlphaFoldDB" id="A0A9X8MCV8"/>
<proteinExistence type="predicted"/>
<dbReference type="Pfam" id="PF00485">
    <property type="entry name" value="PRK"/>
    <property type="match status" value="1"/>
</dbReference>
<dbReference type="Gene3D" id="3.40.50.300">
    <property type="entry name" value="P-loop containing nucleotide triphosphate hydrolases"/>
    <property type="match status" value="2"/>
</dbReference>
<keyword evidence="2" id="KW-0808">Transferase</keyword>
<evidence type="ECO:0000313" key="2">
    <source>
        <dbReference type="EMBL" id="SEQ55565.1"/>
    </source>
</evidence>
<sequence>MTSSQRPVAGLSLPKPIIERAEALLQQGGRRLLGIAGPPGAGKSTVADLLAAELGTRALVVPMDGFHLANRELARLGRAKRKGAPDTFDVYGYRALLERLRHQQADETVYAPSFHRDIEEAIAGSIPVSSEVSLIISEGNYLLLDEGPWQPVAELFDECWYVAVDPDERRTRLIERHMHFGRSREAAQAWVEQTDEPNALRIDQYKDRAHLQIPWSDGPARSVSCVMNQGPG</sequence>
<dbReference type="GeneID" id="300267236"/>
<dbReference type="InterPro" id="IPR027417">
    <property type="entry name" value="P-loop_NTPase"/>
</dbReference>
<evidence type="ECO:0000259" key="1">
    <source>
        <dbReference type="Pfam" id="PF00485"/>
    </source>
</evidence>
<dbReference type="PANTHER" id="PTHR10285">
    <property type="entry name" value="URIDINE KINASE"/>
    <property type="match status" value="1"/>
</dbReference>